<name>A0A4U7BIG0_SPOLT</name>
<evidence type="ECO:0000313" key="4">
    <source>
        <dbReference type="RefSeq" id="XP_022817318.1"/>
    </source>
</evidence>
<keyword evidence="3" id="KW-1185">Reference proteome</keyword>
<proteinExistence type="predicted"/>
<dbReference type="AlphaFoldDB" id="A0A4U7BIG0"/>
<dbReference type="EMBL" id="CM008401">
    <property type="protein sequence ID" value="TKX27887.1"/>
    <property type="molecule type" value="Genomic_DNA"/>
</dbReference>
<reference evidence="4" key="2">
    <citation type="submission" date="2025-04" db="UniProtKB">
        <authorList>
            <consortium name="RefSeq"/>
        </authorList>
    </citation>
    <scope>IDENTIFICATION</scope>
    <source>
        <strain evidence="4">Ishihara</strain>
        <tissue evidence="4">Whole body</tissue>
    </source>
</reference>
<sequence length="256" mass="24552">MRVLIVAAVLACAAAAPSGLLGASYGHGLLGHAGLAAAHAAPYALAAPLAVATAPLAVAHAAHVAAPVAVAHAAHVAGPALPTISPGDLAGAAIDAHVEAADHVRAAADAAREYHDQASELHGQAINAAEDHSWQAVDAVKTAEAQLDGAAAGAAPVLAKQLAGHVAAAPAALAYGAAHGVAYGAAHGVAYGAAPAVAYSAPALAASKTVVSQSLSQSHPAPVVHASFGIAHAAPYGVAHAAAPVAYAHGLHGHAW</sequence>
<dbReference type="KEGG" id="sliu:111350106"/>
<evidence type="ECO:0000313" key="2">
    <source>
        <dbReference type="EMBL" id="TKX27887.1"/>
    </source>
</evidence>
<gene>
    <name evidence="4" type="primary">LOC111350106</name>
    <name evidence="2" type="ORF">BJG85_SLAki176</name>
</gene>
<protein>
    <submittedName>
        <fullName evidence="4">Cuticle protein 16.5-like</fullName>
    </submittedName>
    <submittedName>
        <fullName evidence="2">Cuticular protein CPH</fullName>
    </submittedName>
</protein>
<reference evidence="2" key="1">
    <citation type="journal article" date="2017" name="Nat. Ecol. Evol.">
        <title>Genomic adaptation to polyphagy and insecticides in a major East Asian noctuid pest.</title>
        <authorList>
            <person name="Cheng T."/>
            <person name="Wu J."/>
            <person name="Wu Y."/>
            <person name="Chilukuri R.V."/>
            <person name="Huang L."/>
            <person name="Yamamoto K."/>
            <person name="Feng L."/>
            <person name="Li W."/>
            <person name="Chen Z."/>
            <person name="Guo H."/>
            <person name="Liu J."/>
            <person name="Li S."/>
            <person name="Wang X."/>
            <person name="Peng L."/>
            <person name="Liu D."/>
            <person name="Guo Y."/>
            <person name="Fu B."/>
            <person name="Li Z."/>
            <person name="Liu C."/>
            <person name="Chen Y."/>
            <person name="Tomar A."/>
            <person name="Hilliou F."/>
            <person name="Montagne N."/>
            <person name="Jacquin-Joly E."/>
            <person name="d'Alencon E."/>
            <person name="Seth R.K."/>
            <person name="Bhatnagar R.K."/>
            <person name="Jouraku A."/>
            <person name="Shiotsuki T."/>
            <person name="Kadono-Okuda K."/>
            <person name="Promboon A."/>
            <person name="Smagghe G."/>
            <person name="Arunkumar K.P."/>
            <person name="Kishino H."/>
            <person name="Goldsmith M.R."/>
            <person name="Feng Q."/>
            <person name="Xia Q."/>
            <person name="Mita K."/>
        </authorList>
    </citation>
    <scope>NUCLEOTIDE SEQUENCE [LARGE SCALE GENOMIC DNA]</scope>
    <source>
        <strain evidence="2">Ishihara</strain>
        <tissue evidence="2">Whole body</tissue>
    </source>
</reference>
<feature type="signal peptide" evidence="1">
    <location>
        <begin position="1"/>
        <end position="15"/>
    </location>
</feature>
<dbReference type="RefSeq" id="XP_022817318.1">
    <property type="nucleotide sequence ID" value="XM_022961550.1"/>
</dbReference>
<feature type="chain" id="PRO_5044609822" evidence="1">
    <location>
        <begin position="16"/>
        <end position="256"/>
    </location>
</feature>
<dbReference type="Proteomes" id="UP000301870">
    <property type="component" value="Chromosome 10"/>
</dbReference>
<keyword evidence="1" id="KW-0732">Signal</keyword>
<accession>A0A4U7BIG0</accession>
<organism evidence="2">
    <name type="scientific">Spodoptera litura</name>
    <name type="common">Asian cotton leafworm</name>
    <dbReference type="NCBI Taxonomy" id="69820"/>
    <lineage>
        <taxon>Eukaryota</taxon>
        <taxon>Metazoa</taxon>
        <taxon>Ecdysozoa</taxon>
        <taxon>Arthropoda</taxon>
        <taxon>Hexapoda</taxon>
        <taxon>Insecta</taxon>
        <taxon>Pterygota</taxon>
        <taxon>Neoptera</taxon>
        <taxon>Endopterygota</taxon>
        <taxon>Lepidoptera</taxon>
        <taxon>Glossata</taxon>
        <taxon>Ditrysia</taxon>
        <taxon>Noctuoidea</taxon>
        <taxon>Noctuidae</taxon>
        <taxon>Amphipyrinae</taxon>
        <taxon>Spodoptera</taxon>
    </lineage>
</organism>
<evidence type="ECO:0000256" key="1">
    <source>
        <dbReference type="SAM" id="SignalP"/>
    </source>
</evidence>
<dbReference type="GeneID" id="111350106"/>
<evidence type="ECO:0000313" key="3">
    <source>
        <dbReference type="Proteomes" id="UP000301870"/>
    </source>
</evidence>